<protein>
    <recommendedName>
        <fullName evidence="10">DNA integrity scanning protein DisA</fullName>
    </recommendedName>
    <alternativeName>
        <fullName evidence="10">Cyclic di-AMP synthase</fullName>
        <shortName evidence="10">c-di-AMP synthase</shortName>
    </alternativeName>
    <alternativeName>
        <fullName evidence="10">Diadenylate cyclase</fullName>
        <ecNumber evidence="10">2.7.7.85</ecNumber>
    </alternativeName>
</protein>
<evidence type="ECO:0000256" key="1">
    <source>
        <dbReference type="ARBA" id="ARBA00000877"/>
    </source>
</evidence>
<evidence type="ECO:0000313" key="13">
    <source>
        <dbReference type="Proteomes" id="UP000011760"/>
    </source>
</evidence>
<dbReference type="GO" id="GO:0006281">
    <property type="term" value="P:DNA repair"/>
    <property type="evidence" value="ECO:0007669"/>
    <property type="project" value="UniProtKB-UniRule"/>
</dbReference>
<dbReference type="PANTHER" id="PTHR34185">
    <property type="entry name" value="DIADENYLATE CYCLASE"/>
    <property type="match status" value="1"/>
</dbReference>
<dbReference type="GO" id="GO:0106408">
    <property type="term" value="F:diadenylate cyclase activity"/>
    <property type="evidence" value="ECO:0007669"/>
    <property type="project" value="UniProtKB-EC"/>
</dbReference>
<dbReference type="InterPro" id="IPR038331">
    <property type="entry name" value="DisA_sf"/>
</dbReference>
<dbReference type="AlphaFoldDB" id="M1UH39"/>
<dbReference type="InterPro" id="IPR003390">
    <property type="entry name" value="DNA_integrity_scan_DisA_N"/>
</dbReference>
<dbReference type="HAMAP" id="MF_01438">
    <property type="entry name" value="DisA"/>
    <property type="match status" value="1"/>
</dbReference>
<dbReference type="Gene3D" id="1.20.1260.110">
    <property type="entry name" value="DNA integrity scanning linker region"/>
    <property type="match status" value="1"/>
</dbReference>
<keyword evidence="5 10" id="KW-0227">DNA damage</keyword>
<comment type="cofactor">
    <cofactor evidence="10">
        <name>Mg(2+)</name>
        <dbReference type="ChEBI" id="CHEBI:18420"/>
    </cofactor>
</comment>
<organism evidence="12 13">
    <name type="scientific">Corynebacterium callunae DSM 20147</name>
    <dbReference type="NCBI Taxonomy" id="1121353"/>
    <lineage>
        <taxon>Bacteria</taxon>
        <taxon>Bacillati</taxon>
        <taxon>Actinomycetota</taxon>
        <taxon>Actinomycetes</taxon>
        <taxon>Mycobacteriales</taxon>
        <taxon>Corynebacteriaceae</taxon>
        <taxon>Corynebacterium</taxon>
    </lineage>
</organism>
<evidence type="ECO:0000256" key="5">
    <source>
        <dbReference type="ARBA" id="ARBA00022763"/>
    </source>
</evidence>
<comment type="function">
    <text evidence="10">Has also diadenylate cyclase activity, catalyzing the condensation of 2 ATP molecules into cyclic di-AMP (c-di-AMP). c-di-AMP likely acts as a signaling molecule that may couple DNA integrity with a cellular process.</text>
</comment>
<dbReference type="KEGG" id="ccn:H924_11210"/>
<feature type="binding site" evidence="10">
    <location>
        <position position="112"/>
    </location>
    <ligand>
        <name>ATP</name>
        <dbReference type="ChEBI" id="CHEBI:30616"/>
    </ligand>
</feature>
<evidence type="ECO:0000256" key="6">
    <source>
        <dbReference type="ARBA" id="ARBA00022840"/>
    </source>
</evidence>
<dbReference type="EMBL" id="CP004354">
    <property type="protein sequence ID" value="AGG67670.1"/>
    <property type="molecule type" value="Genomic_DNA"/>
</dbReference>
<evidence type="ECO:0000256" key="3">
    <source>
        <dbReference type="ARBA" id="ARBA00022695"/>
    </source>
</evidence>
<feature type="binding site" evidence="10">
    <location>
        <begin position="125"/>
        <end position="129"/>
    </location>
    <ligand>
        <name>ATP</name>
        <dbReference type="ChEBI" id="CHEBI:30616"/>
    </ligand>
</feature>
<dbReference type="NCBIfam" id="NF010009">
    <property type="entry name" value="PRK13482.1"/>
    <property type="match status" value="1"/>
</dbReference>
<dbReference type="GO" id="GO:0003677">
    <property type="term" value="F:DNA binding"/>
    <property type="evidence" value="ECO:0007669"/>
    <property type="project" value="UniProtKB-UniRule"/>
</dbReference>
<dbReference type="EC" id="2.7.7.85" evidence="10"/>
<dbReference type="InterPro" id="IPR036888">
    <property type="entry name" value="DNA_integrity_DisA_N_sf"/>
</dbReference>
<comment type="function">
    <text evidence="10">Participates in a DNA-damage check-point. DisA forms globular foci that rapidly scan along the chromosomes searching for lesions.</text>
</comment>
<keyword evidence="2 10" id="KW-0808">Transferase</keyword>
<dbReference type="Pfam" id="PF10635">
    <property type="entry name" value="DisA-linker"/>
    <property type="match status" value="1"/>
</dbReference>
<comment type="subunit">
    <text evidence="10">Homooctamer.</text>
</comment>
<reference evidence="12 13" key="1">
    <citation type="submission" date="2013-02" db="EMBL/GenBank/DDBJ databases">
        <title>The complete genome sequence of Corynebacterium callunae DSM 20147.</title>
        <authorList>
            <person name="Ruckert C."/>
            <person name="Albersmeier A."/>
            <person name="Kalinowski J."/>
        </authorList>
    </citation>
    <scope>NUCLEOTIDE SEQUENCE [LARGE SCALE GENOMIC DNA]</scope>
    <source>
        <strain evidence="12 13">DSM 20147</strain>
    </source>
</reference>
<dbReference type="InterPro" id="IPR023763">
    <property type="entry name" value="DNA_integrity_scanning_protein"/>
</dbReference>
<evidence type="ECO:0000256" key="8">
    <source>
        <dbReference type="ARBA" id="ARBA00023125"/>
    </source>
</evidence>
<dbReference type="HOGENOM" id="CLU_787128_0_0_11"/>
<feature type="domain" description="DAC" evidence="11">
    <location>
        <begin position="27"/>
        <end position="165"/>
    </location>
</feature>
<evidence type="ECO:0000259" key="11">
    <source>
        <dbReference type="PROSITE" id="PS51794"/>
    </source>
</evidence>
<dbReference type="Proteomes" id="UP000011760">
    <property type="component" value="Chromosome"/>
</dbReference>
<accession>M1UH39</accession>
<name>M1UH39_9CORY</name>
<keyword evidence="9 10" id="KW-0234">DNA repair</keyword>
<proteinExistence type="inferred from homology"/>
<evidence type="ECO:0000256" key="7">
    <source>
        <dbReference type="ARBA" id="ARBA00022842"/>
    </source>
</evidence>
<evidence type="ECO:0000256" key="10">
    <source>
        <dbReference type="HAMAP-Rule" id="MF_01438"/>
    </source>
</evidence>
<dbReference type="PROSITE" id="PS51794">
    <property type="entry name" value="DAC"/>
    <property type="match status" value="1"/>
</dbReference>
<keyword evidence="13" id="KW-1185">Reference proteome</keyword>
<dbReference type="InterPro" id="IPR010994">
    <property type="entry name" value="RuvA_2-like"/>
</dbReference>
<sequence>MTPTSPQGSTAMAAAGADTGLLGTQDVHTLKATLHRLAPGTPLRDALDRIVRGHTGALIVIGDDENVTSICDGGFEFDVPFAATRLRELCKMDGAVILSSDIERIKRANVQLLPSPTWPTQESGTRHRSAERTALHTGVPVIAVSESQNTITLYVEGKAHMLEQPSTLLNRANQALGTMERYRDRLDQVDSRLHLAELHSYVTVIDVVSVIQREEMLRRVGESIDGDVLELGKDAKQIQIQLSELRGDNDREREAIIADYLVTDGIPADDEVHAALESISELDDKALMKPANIARILGLPPTEEALDEPVVPRGYRTLNRVPRVQKFLMDKLIVEFGNLDALLNASTEDLSAIEGVGSLWARHITDGLGRLS</sequence>
<dbReference type="Pfam" id="PF02457">
    <property type="entry name" value="DAC"/>
    <property type="match status" value="1"/>
</dbReference>
<keyword evidence="6 10" id="KW-0067">ATP-binding</keyword>
<dbReference type="PANTHER" id="PTHR34185:SF3">
    <property type="entry name" value="DNA INTEGRITY SCANNING PROTEIN DISA"/>
    <property type="match status" value="1"/>
</dbReference>
<evidence type="ECO:0000256" key="2">
    <source>
        <dbReference type="ARBA" id="ARBA00022679"/>
    </source>
</evidence>
<dbReference type="InterPro" id="IPR018906">
    <property type="entry name" value="DNA_integrity_scan_DisA_link"/>
</dbReference>
<dbReference type="eggNOG" id="COG1623">
    <property type="taxonomic scope" value="Bacteria"/>
</dbReference>
<evidence type="ECO:0000256" key="4">
    <source>
        <dbReference type="ARBA" id="ARBA00022741"/>
    </source>
</evidence>
<dbReference type="STRING" id="1121353.H924_11210"/>
<comment type="similarity">
    <text evidence="10">Belongs to the DisA family.</text>
</comment>
<comment type="catalytic activity">
    <reaction evidence="1 10">
        <text>2 ATP = 3',3'-c-di-AMP + 2 diphosphate</text>
        <dbReference type="Rhea" id="RHEA:35655"/>
        <dbReference type="ChEBI" id="CHEBI:30616"/>
        <dbReference type="ChEBI" id="CHEBI:33019"/>
        <dbReference type="ChEBI" id="CHEBI:71500"/>
        <dbReference type="EC" id="2.7.7.85"/>
    </reaction>
</comment>
<gene>
    <name evidence="10" type="primary">disA</name>
    <name evidence="12" type="ORF">H924_11210</name>
</gene>
<dbReference type="SUPFAM" id="SSF47781">
    <property type="entry name" value="RuvA domain 2-like"/>
    <property type="match status" value="1"/>
</dbReference>
<dbReference type="GO" id="GO:0005524">
    <property type="term" value="F:ATP binding"/>
    <property type="evidence" value="ECO:0007669"/>
    <property type="project" value="UniProtKB-UniRule"/>
</dbReference>
<dbReference type="SUPFAM" id="SSF143597">
    <property type="entry name" value="YojJ-like"/>
    <property type="match status" value="1"/>
</dbReference>
<evidence type="ECO:0000256" key="9">
    <source>
        <dbReference type="ARBA" id="ARBA00023204"/>
    </source>
</evidence>
<keyword evidence="7 10" id="KW-0460">Magnesium</keyword>
<evidence type="ECO:0000313" key="12">
    <source>
        <dbReference type="EMBL" id="AGG67670.1"/>
    </source>
</evidence>
<keyword evidence="4 10" id="KW-0547">Nucleotide-binding</keyword>
<feature type="binding site" evidence="10">
    <location>
        <position position="94"/>
    </location>
    <ligand>
        <name>ATP</name>
        <dbReference type="ChEBI" id="CHEBI:30616"/>
    </ligand>
</feature>
<dbReference type="PATRIC" id="fig|1121353.3.peg.2291"/>
<dbReference type="GO" id="GO:0004016">
    <property type="term" value="F:adenylate cyclase activity"/>
    <property type="evidence" value="ECO:0007669"/>
    <property type="project" value="TreeGrafter"/>
</dbReference>
<dbReference type="InterPro" id="IPR050338">
    <property type="entry name" value="DisA"/>
</dbReference>
<dbReference type="Gene3D" id="1.10.150.20">
    <property type="entry name" value="5' to 3' exonuclease, C-terminal subdomain"/>
    <property type="match status" value="1"/>
</dbReference>
<keyword evidence="3 10" id="KW-0548">Nucleotidyltransferase</keyword>
<dbReference type="Gene3D" id="3.40.1700.10">
    <property type="entry name" value="DNA integrity scanning protein, DisA, N-terminal domain"/>
    <property type="match status" value="1"/>
</dbReference>
<keyword evidence="8 10" id="KW-0238">DNA-binding</keyword>